<evidence type="ECO:0000313" key="1">
    <source>
        <dbReference type="EMBL" id="KIU06116.1"/>
    </source>
</evidence>
<dbReference type="EMBL" id="JXBC01000013">
    <property type="protein sequence ID" value="KIU06116.1"/>
    <property type="molecule type" value="Genomic_DNA"/>
</dbReference>
<sequence length="566" mass="64842">MQYTKISHMTPAERVEALTASLVSLSSVNGTVGEGTKADFIKEVITSYPYFQENPSHVWEQAIPNDPYNRKNIFAFIKGHGESRNTVIYHAHLDTVGIEDFGPLKDIAFDCEKLAEYFSRYEFDQDVQRDAKSGEWMFGRGSVDMQSGIAVHLANLLHFSENLETLLGNVLFMANPDEESQHSGILASISELNRLKKEKQLHYLVAINTDFITPLYDGDQTRYIYTGAAGKLLPCFYIHGREVHVGDTLAGIDPNFISSEITSRLHNNIHLAEKVEGELVLPPSCLYQRDNKESYNVQTAVSTSLYFNCFIYERTAKEMMDLLIEVTEEACQETERKLSDYYEEYVKRANLPKKHLSWGIQVYSLEQYLEKLRNRGIDPEQCIEQTFKANEHLELRMRCFQAIEELQKLDPDQGAKVILFYAPPYLPHNYLKEDSARDQLLQHVIKEAADKTAASTGETFVFKKFFPYLADGSFLSLHETDGEIDSFIRNFPGWNMIGTIPFKDIRKLNIPSINMGVYGKDGHKWTERVYKPYTFHVLPLLIQQTTVHLLQSYRMTITAKEPKGEG</sequence>
<dbReference type="PIRSF" id="PIRSF010386">
    <property type="entry name" value="RocB"/>
    <property type="match status" value="1"/>
</dbReference>
<dbReference type="Pfam" id="PF01546">
    <property type="entry name" value="Peptidase_M20"/>
    <property type="match status" value="1"/>
</dbReference>
<dbReference type="InterPro" id="IPR012166">
    <property type="entry name" value="Uncharacterised_RocB"/>
</dbReference>
<proteinExistence type="predicted"/>
<dbReference type="PANTHER" id="PTHR43808">
    <property type="entry name" value="ACETYLORNITHINE DEACETYLASE"/>
    <property type="match status" value="1"/>
</dbReference>
<organism evidence="1 2">
    <name type="scientific">Bacillus subtilis</name>
    <dbReference type="NCBI Taxonomy" id="1423"/>
    <lineage>
        <taxon>Bacteria</taxon>
        <taxon>Bacillati</taxon>
        <taxon>Bacillota</taxon>
        <taxon>Bacilli</taxon>
        <taxon>Bacillales</taxon>
        <taxon>Bacillaceae</taxon>
        <taxon>Bacillus</taxon>
    </lineage>
</organism>
<name>A0A0D1KSH9_BACIU</name>
<dbReference type="CDD" id="cd05654">
    <property type="entry name" value="M20_ArgE_RocB"/>
    <property type="match status" value="1"/>
</dbReference>
<dbReference type="PANTHER" id="PTHR43808:SF27">
    <property type="entry name" value="PROTEIN ROCB"/>
    <property type="match status" value="1"/>
</dbReference>
<dbReference type="PATRIC" id="fig|1423.173.peg.4660"/>
<dbReference type="GO" id="GO:0016787">
    <property type="term" value="F:hydrolase activity"/>
    <property type="evidence" value="ECO:0007669"/>
    <property type="project" value="InterPro"/>
</dbReference>
<dbReference type="SUPFAM" id="SSF53187">
    <property type="entry name" value="Zn-dependent exopeptidases"/>
    <property type="match status" value="1"/>
</dbReference>
<accession>A0A0D1KSH9</accession>
<gene>
    <name evidence="1" type="ORF">SC09_contig4orf01142</name>
</gene>
<dbReference type="InterPro" id="IPR002933">
    <property type="entry name" value="Peptidase_M20"/>
</dbReference>
<dbReference type="Gene3D" id="3.40.630.10">
    <property type="entry name" value="Zn peptidases"/>
    <property type="match status" value="1"/>
</dbReference>
<reference evidence="1 2" key="1">
    <citation type="submission" date="2014-12" db="EMBL/GenBank/DDBJ databases">
        <title>Comparative genome analysis of Bacillus coagulans HM-08, Clostridium butyricum HM-68, Bacillus subtilis HM-66 and Bacillus licheniformis BL-09.</title>
        <authorList>
            <person name="Zhang H."/>
        </authorList>
    </citation>
    <scope>NUCLEOTIDE SEQUENCE [LARGE SCALE GENOMIC DNA]</scope>
    <source>
        <strain evidence="1 2">HM-66</strain>
    </source>
</reference>
<dbReference type="AlphaFoldDB" id="A0A0D1KSH9"/>
<protein>
    <submittedName>
        <fullName evidence="1">N-deacylase involved in arginine and ornithine utilization</fullName>
    </submittedName>
</protein>
<dbReference type="Proteomes" id="UP000032247">
    <property type="component" value="Unassembled WGS sequence"/>
</dbReference>
<dbReference type="InterPro" id="IPR050072">
    <property type="entry name" value="Peptidase_M20A"/>
</dbReference>
<dbReference type="STRING" id="483913.AN935_19130"/>
<evidence type="ECO:0000313" key="2">
    <source>
        <dbReference type="Proteomes" id="UP000032247"/>
    </source>
</evidence>
<comment type="caution">
    <text evidence="1">The sequence shown here is derived from an EMBL/GenBank/DDBJ whole genome shotgun (WGS) entry which is preliminary data.</text>
</comment>